<dbReference type="EMBL" id="JSVC01000048">
    <property type="protein sequence ID" value="KIC90674.1"/>
    <property type="molecule type" value="Genomic_DNA"/>
</dbReference>
<reference evidence="1 2" key="1">
    <citation type="submission" date="2014-11" db="EMBL/GenBank/DDBJ databases">
        <title>Genome sequence of Flavihumibacter solisilvae 3-3.</title>
        <authorList>
            <person name="Zhou G."/>
            <person name="Li M."/>
            <person name="Wang G."/>
        </authorList>
    </citation>
    <scope>NUCLEOTIDE SEQUENCE [LARGE SCALE GENOMIC DNA]</scope>
    <source>
        <strain evidence="1 2">3-3</strain>
    </source>
</reference>
<keyword evidence="2" id="KW-1185">Reference proteome</keyword>
<sequence length="225" mass="26059">MNPVNRLFLVLLTVLYCATTFGQCRTNKELAESKALKLSPLFGQFVALQQSNKDSARVLSRYIIKELQEVYCTDTTNKDIGHYLAFYLYYDKQIPSAIQWYLKQLESETYIYDKANHNAALALCFAYIGELDSIEIYLNRSFSIDGYDKNLRIQSLVNNFEEIAKELSCNFLSSDFSLLRSKFSDPCEYAPKFLKIVYGISNRFLSDENERYNTSVSKNNLECCR</sequence>
<accession>A0A0C1IJQ7</accession>
<dbReference type="AlphaFoldDB" id="A0A0C1IJQ7"/>
<comment type="caution">
    <text evidence="1">The sequence shown here is derived from an EMBL/GenBank/DDBJ whole genome shotgun (WGS) entry which is preliminary data.</text>
</comment>
<organism evidence="1 2">
    <name type="scientific">Flavihumibacter solisilvae</name>
    <dbReference type="NCBI Taxonomy" id="1349421"/>
    <lineage>
        <taxon>Bacteria</taxon>
        <taxon>Pseudomonadati</taxon>
        <taxon>Bacteroidota</taxon>
        <taxon>Chitinophagia</taxon>
        <taxon>Chitinophagales</taxon>
        <taxon>Chitinophagaceae</taxon>
        <taxon>Flavihumibacter</taxon>
    </lineage>
</organism>
<dbReference type="Proteomes" id="UP000031408">
    <property type="component" value="Unassembled WGS sequence"/>
</dbReference>
<evidence type="ECO:0000313" key="2">
    <source>
        <dbReference type="Proteomes" id="UP000031408"/>
    </source>
</evidence>
<protein>
    <submittedName>
        <fullName evidence="1">Uncharacterized protein</fullName>
    </submittedName>
</protein>
<proteinExistence type="predicted"/>
<name>A0A0C1IJQ7_9BACT</name>
<evidence type="ECO:0000313" key="1">
    <source>
        <dbReference type="EMBL" id="KIC90674.1"/>
    </source>
</evidence>
<dbReference type="STRING" id="1349421.OI18_23235"/>
<gene>
    <name evidence="1" type="ORF">OI18_23235</name>
</gene>